<reference evidence="1 2" key="2">
    <citation type="journal article" date="2017" name="Nature">
        <title>The Apostasia genome and the evolution of orchids.</title>
        <authorList>
            <person name="Zhang G.Q."/>
            <person name="Liu K.W."/>
            <person name="Li Z."/>
            <person name="Lohaus R."/>
            <person name="Hsiao Y.Y."/>
            <person name="Niu S.C."/>
            <person name="Wang J.Y."/>
            <person name="Lin Y.C."/>
            <person name="Xu Q."/>
            <person name="Chen L.J."/>
            <person name="Yoshida K."/>
            <person name="Fujiwara S."/>
            <person name="Wang Z.W."/>
            <person name="Zhang Y.Q."/>
            <person name="Mitsuda N."/>
            <person name="Wang M."/>
            <person name="Liu G.H."/>
            <person name="Pecoraro L."/>
            <person name="Huang H.X."/>
            <person name="Xiao X.J."/>
            <person name="Lin M."/>
            <person name="Wu X.Y."/>
            <person name="Wu W.L."/>
            <person name="Chen Y.Y."/>
            <person name="Chang S.B."/>
            <person name="Sakamoto S."/>
            <person name="Ohme-Takagi M."/>
            <person name="Yagi M."/>
            <person name="Zeng S.J."/>
            <person name="Shen C.Y."/>
            <person name="Yeh C.M."/>
            <person name="Luo Y.B."/>
            <person name="Tsai W.C."/>
            <person name="Van de Peer Y."/>
            <person name="Liu Z.J."/>
        </authorList>
    </citation>
    <scope>NUCLEOTIDE SEQUENCE [LARGE SCALE GENOMIC DNA]</scope>
    <source>
        <tissue evidence="1">The whole plant</tissue>
    </source>
</reference>
<dbReference type="AlphaFoldDB" id="A0A2I0V9B0"/>
<keyword evidence="2" id="KW-1185">Reference proteome</keyword>
<sequence>MKVLYLHLDGVKGCGTLMSLGECERTTVLCSIGDWWKRGFCTVGAKGESLWVRLGENSFTTLLWFFPQLFHCYRVRPGEDLTTGSPFGDILLAYFALLPSPQLFPYYRVRLGENYFIALLQCFPQLCPHYRSINANTSDSLVVRCSCWWSIG</sequence>
<evidence type="ECO:0000313" key="1">
    <source>
        <dbReference type="EMBL" id="PKU60005.1"/>
    </source>
</evidence>
<proteinExistence type="predicted"/>
<name>A0A2I0V9B0_9ASPA</name>
<organism evidence="1 2">
    <name type="scientific">Dendrobium catenatum</name>
    <dbReference type="NCBI Taxonomy" id="906689"/>
    <lineage>
        <taxon>Eukaryota</taxon>
        <taxon>Viridiplantae</taxon>
        <taxon>Streptophyta</taxon>
        <taxon>Embryophyta</taxon>
        <taxon>Tracheophyta</taxon>
        <taxon>Spermatophyta</taxon>
        <taxon>Magnoliopsida</taxon>
        <taxon>Liliopsida</taxon>
        <taxon>Asparagales</taxon>
        <taxon>Orchidaceae</taxon>
        <taxon>Epidendroideae</taxon>
        <taxon>Malaxideae</taxon>
        <taxon>Dendrobiinae</taxon>
        <taxon>Dendrobium</taxon>
    </lineage>
</organism>
<dbReference type="Proteomes" id="UP000233837">
    <property type="component" value="Unassembled WGS sequence"/>
</dbReference>
<protein>
    <submittedName>
        <fullName evidence="1">Uncharacterized protein</fullName>
    </submittedName>
</protein>
<evidence type="ECO:0000313" key="2">
    <source>
        <dbReference type="Proteomes" id="UP000233837"/>
    </source>
</evidence>
<reference evidence="1 2" key="1">
    <citation type="journal article" date="2016" name="Sci. Rep.">
        <title>The Dendrobium catenatum Lindl. genome sequence provides insights into polysaccharide synthase, floral development and adaptive evolution.</title>
        <authorList>
            <person name="Zhang G.Q."/>
            <person name="Xu Q."/>
            <person name="Bian C."/>
            <person name="Tsai W.C."/>
            <person name="Yeh C.M."/>
            <person name="Liu K.W."/>
            <person name="Yoshida K."/>
            <person name="Zhang L.S."/>
            <person name="Chang S.B."/>
            <person name="Chen F."/>
            <person name="Shi Y."/>
            <person name="Su Y.Y."/>
            <person name="Zhang Y.Q."/>
            <person name="Chen L.J."/>
            <person name="Yin Y."/>
            <person name="Lin M."/>
            <person name="Huang H."/>
            <person name="Deng H."/>
            <person name="Wang Z.W."/>
            <person name="Zhu S.L."/>
            <person name="Zhao X."/>
            <person name="Deng C."/>
            <person name="Niu S.C."/>
            <person name="Huang J."/>
            <person name="Wang M."/>
            <person name="Liu G.H."/>
            <person name="Yang H.J."/>
            <person name="Xiao X.J."/>
            <person name="Hsiao Y.Y."/>
            <person name="Wu W.L."/>
            <person name="Chen Y.Y."/>
            <person name="Mitsuda N."/>
            <person name="Ohme-Takagi M."/>
            <person name="Luo Y.B."/>
            <person name="Van de Peer Y."/>
            <person name="Liu Z.J."/>
        </authorList>
    </citation>
    <scope>NUCLEOTIDE SEQUENCE [LARGE SCALE GENOMIC DNA]</scope>
    <source>
        <tissue evidence="1">The whole plant</tissue>
    </source>
</reference>
<dbReference type="EMBL" id="KZ504023">
    <property type="protein sequence ID" value="PKU60005.1"/>
    <property type="molecule type" value="Genomic_DNA"/>
</dbReference>
<accession>A0A2I0V9B0</accession>
<gene>
    <name evidence="1" type="ORF">MA16_Dca021545</name>
</gene>